<evidence type="ECO:0000313" key="1">
    <source>
        <dbReference type="EMBL" id="KAK8041768.1"/>
    </source>
</evidence>
<keyword evidence="2" id="KW-1185">Reference proteome</keyword>
<proteinExistence type="predicted"/>
<protein>
    <submittedName>
        <fullName evidence="1">Uncharacterized protein</fullName>
    </submittedName>
</protein>
<dbReference type="EMBL" id="JAQQWK010000005">
    <property type="protein sequence ID" value="KAK8041768.1"/>
    <property type="molecule type" value="Genomic_DNA"/>
</dbReference>
<reference evidence="1 2" key="1">
    <citation type="submission" date="2023-01" db="EMBL/GenBank/DDBJ databases">
        <title>Analysis of 21 Apiospora genomes using comparative genomics revels a genus with tremendous synthesis potential of carbohydrate active enzymes and secondary metabolites.</title>
        <authorList>
            <person name="Sorensen T."/>
        </authorList>
    </citation>
    <scope>NUCLEOTIDE SEQUENCE [LARGE SCALE GENOMIC DNA]</scope>
    <source>
        <strain evidence="1 2">CBS 33761</strain>
    </source>
</reference>
<comment type="caution">
    <text evidence="1">The sequence shown here is derived from an EMBL/GenBank/DDBJ whole genome shotgun (WGS) entry which is preliminary data.</text>
</comment>
<gene>
    <name evidence="1" type="ORF">PG993_006291</name>
</gene>
<organism evidence="1 2">
    <name type="scientific">Apiospora rasikravindrae</name>
    <dbReference type="NCBI Taxonomy" id="990691"/>
    <lineage>
        <taxon>Eukaryota</taxon>
        <taxon>Fungi</taxon>
        <taxon>Dikarya</taxon>
        <taxon>Ascomycota</taxon>
        <taxon>Pezizomycotina</taxon>
        <taxon>Sordariomycetes</taxon>
        <taxon>Xylariomycetidae</taxon>
        <taxon>Amphisphaeriales</taxon>
        <taxon>Apiosporaceae</taxon>
        <taxon>Apiospora</taxon>
    </lineage>
</organism>
<evidence type="ECO:0000313" key="2">
    <source>
        <dbReference type="Proteomes" id="UP001444661"/>
    </source>
</evidence>
<accession>A0ABR1T594</accession>
<sequence>MAIVIRSNAPAACSYTSRPAPLMWPRFCPQVAVCTSQRLESWTAAIFRLPGNLQAESVAYELATKSHGSIDCFFGGRSTAAHITFAKPRSSQYTGVRHELDQSARVVSKSDVEQALTVALIVAGRSPSCQPKKPSSLPRTPTKRM</sequence>
<name>A0ABR1T594_9PEZI</name>
<dbReference type="Proteomes" id="UP001444661">
    <property type="component" value="Unassembled WGS sequence"/>
</dbReference>